<comment type="catalytic activity">
    <reaction evidence="1 4 5">
        <text>[protein]-peptidylproline (omega=180) = [protein]-peptidylproline (omega=0)</text>
        <dbReference type="Rhea" id="RHEA:16237"/>
        <dbReference type="Rhea" id="RHEA-COMP:10747"/>
        <dbReference type="Rhea" id="RHEA-COMP:10748"/>
        <dbReference type="ChEBI" id="CHEBI:83833"/>
        <dbReference type="ChEBI" id="CHEBI:83834"/>
        <dbReference type="EC" id="5.2.1.8"/>
    </reaction>
</comment>
<gene>
    <name evidence="7" type="ORF">VXC91_35080</name>
</gene>
<evidence type="ECO:0000256" key="4">
    <source>
        <dbReference type="PROSITE-ProRule" id="PRU00277"/>
    </source>
</evidence>
<organism evidence="7 8">
    <name type="scientific">Streptomyces chiangmaiensis</name>
    <dbReference type="NCBI Taxonomy" id="766497"/>
    <lineage>
        <taxon>Bacteria</taxon>
        <taxon>Bacillati</taxon>
        <taxon>Actinomycetota</taxon>
        <taxon>Actinomycetes</taxon>
        <taxon>Kitasatosporales</taxon>
        <taxon>Streptomycetaceae</taxon>
        <taxon>Streptomyces</taxon>
    </lineage>
</organism>
<dbReference type="InterPro" id="IPR046357">
    <property type="entry name" value="PPIase_dom_sf"/>
</dbReference>
<dbReference type="PROSITE" id="PS50059">
    <property type="entry name" value="FKBP_PPIASE"/>
    <property type="match status" value="2"/>
</dbReference>
<evidence type="ECO:0000256" key="1">
    <source>
        <dbReference type="ARBA" id="ARBA00000971"/>
    </source>
</evidence>
<dbReference type="GO" id="GO:0003755">
    <property type="term" value="F:peptidyl-prolyl cis-trans isomerase activity"/>
    <property type="evidence" value="ECO:0007669"/>
    <property type="project" value="UniProtKB-EC"/>
</dbReference>
<dbReference type="Pfam" id="PF00254">
    <property type="entry name" value="FKBP_C"/>
    <property type="match status" value="2"/>
</dbReference>
<keyword evidence="3 4" id="KW-0413">Isomerase</keyword>
<evidence type="ECO:0000313" key="7">
    <source>
        <dbReference type="EMBL" id="MED7827015.1"/>
    </source>
</evidence>
<keyword evidence="2 4" id="KW-0697">Rotamase</keyword>
<dbReference type="PANTHER" id="PTHR45779">
    <property type="entry name" value="PEPTIDYLPROLYL ISOMERASE"/>
    <property type="match status" value="1"/>
</dbReference>
<name>A0ABU7FSD1_9ACTN</name>
<dbReference type="Proteomes" id="UP001333996">
    <property type="component" value="Unassembled WGS sequence"/>
</dbReference>
<evidence type="ECO:0000256" key="5">
    <source>
        <dbReference type="RuleBase" id="RU003915"/>
    </source>
</evidence>
<dbReference type="PANTHER" id="PTHR45779:SF7">
    <property type="entry name" value="PEPTIDYLPROLYL ISOMERASE"/>
    <property type="match status" value="1"/>
</dbReference>
<proteinExistence type="inferred from homology"/>
<feature type="domain" description="PPIase FKBP-type" evidence="6">
    <location>
        <begin position="207"/>
        <end position="301"/>
    </location>
</feature>
<evidence type="ECO:0000259" key="6">
    <source>
        <dbReference type="PROSITE" id="PS50059"/>
    </source>
</evidence>
<feature type="domain" description="PPIase FKBP-type" evidence="6">
    <location>
        <begin position="58"/>
        <end position="149"/>
    </location>
</feature>
<evidence type="ECO:0000256" key="2">
    <source>
        <dbReference type="ARBA" id="ARBA00023110"/>
    </source>
</evidence>
<dbReference type="EC" id="5.2.1.8" evidence="5"/>
<comment type="caution">
    <text evidence="7">The sequence shown here is derived from an EMBL/GenBank/DDBJ whole genome shotgun (WGS) entry which is preliminary data.</text>
</comment>
<reference evidence="7" key="1">
    <citation type="submission" date="2024-01" db="EMBL/GenBank/DDBJ databases">
        <title>First draft genome sequence data of TA4-1, the type strain of Gram-positive actinobacterium Streptomyces chiangmaiensis.</title>
        <authorList>
            <person name="Yasawong M."/>
            <person name="Nantapong N."/>
        </authorList>
    </citation>
    <scope>NUCLEOTIDE SEQUENCE</scope>
    <source>
        <strain evidence="7">TA4-1</strain>
    </source>
</reference>
<dbReference type="EMBL" id="JAYWVC010000197">
    <property type="protein sequence ID" value="MED7827015.1"/>
    <property type="molecule type" value="Genomic_DNA"/>
</dbReference>
<dbReference type="SUPFAM" id="SSF54534">
    <property type="entry name" value="FKBP-like"/>
    <property type="match status" value="2"/>
</dbReference>
<dbReference type="RefSeq" id="WP_329511403.1">
    <property type="nucleotide sequence ID" value="NZ_BAAAYZ010000082.1"/>
</dbReference>
<dbReference type="InterPro" id="IPR001179">
    <property type="entry name" value="PPIase_FKBP_dom"/>
</dbReference>
<dbReference type="Gene3D" id="3.10.50.40">
    <property type="match status" value="2"/>
</dbReference>
<accession>A0ABU7FSD1</accession>
<dbReference type="InterPro" id="IPR044609">
    <property type="entry name" value="FKBP2/11"/>
</dbReference>
<keyword evidence="8" id="KW-1185">Reference proteome</keyword>
<sequence length="301" mass="30632">MPVHAKAVPAAVRTDAVLPTVSGQFGSPATISVPKSAPSGKFVVAPQTRGRGRSAHVGDVAVVRYTAKVWRTGKALPGSYDKGARPQVFAVGRGATLPALDRAVQGQRAGSRILVVAPPAAAYGTTGSAQLGVTGKDTVVFAVDIVNVIGARALVSGEQKPISDALPEVRMNRGDGTATLTVPDRAAPKGLVVKRLVDGTGPVMKAGQTLVLQHSSAAWETARGKDEADLFLSSRADGGPLPVVIGRGNVIAGWDRALVGQRVGSRILAVIPAKLAYGAHPPKGLAPGATVISVLDILAAA</sequence>
<evidence type="ECO:0000256" key="3">
    <source>
        <dbReference type="ARBA" id="ARBA00023235"/>
    </source>
</evidence>
<evidence type="ECO:0000313" key="8">
    <source>
        <dbReference type="Proteomes" id="UP001333996"/>
    </source>
</evidence>
<comment type="similarity">
    <text evidence="5">Belongs to the FKBP-type PPIase family.</text>
</comment>
<protein>
    <recommendedName>
        <fullName evidence="5">Peptidyl-prolyl cis-trans isomerase</fullName>
        <ecNumber evidence="5">5.2.1.8</ecNumber>
    </recommendedName>
</protein>